<gene>
    <name evidence="9" type="ORF">COT42_00520</name>
</gene>
<dbReference type="AlphaFoldDB" id="A0A2H0Y1R3"/>
<evidence type="ECO:0000256" key="5">
    <source>
        <dbReference type="ARBA" id="ARBA00022989"/>
    </source>
</evidence>
<reference evidence="9 10" key="1">
    <citation type="submission" date="2017-09" db="EMBL/GenBank/DDBJ databases">
        <title>Depth-based differentiation of microbial function through sediment-hosted aquifers and enrichment of novel symbionts in the deep terrestrial subsurface.</title>
        <authorList>
            <person name="Probst A.J."/>
            <person name="Ladd B."/>
            <person name="Jarett J.K."/>
            <person name="Geller-Mcgrath D.E."/>
            <person name="Sieber C.M."/>
            <person name="Emerson J.B."/>
            <person name="Anantharaman K."/>
            <person name="Thomas B.C."/>
            <person name="Malmstrom R."/>
            <person name="Stieglmeier M."/>
            <person name="Klingl A."/>
            <person name="Woyke T."/>
            <person name="Ryan C.M."/>
            <person name="Banfield J.F."/>
        </authorList>
    </citation>
    <scope>NUCLEOTIDE SEQUENCE [LARGE SCALE GENOMIC DNA]</scope>
    <source>
        <strain evidence="9">CG08_land_8_20_14_0_20_45_16</strain>
    </source>
</reference>
<feature type="transmembrane region" description="Helical" evidence="7">
    <location>
        <begin position="35"/>
        <end position="53"/>
    </location>
</feature>
<keyword evidence="6 7" id="KW-0472">Membrane</keyword>
<dbReference type="EMBL" id="PEYM01000006">
    <property type="protein sequence ID" value="PIS31657.1"/>
    <property type="molecule type" value="Genomic_DNA"/>
</dbReference>
<comment type="caution">
    <text evidence="9">The sequence shown here is derived from an EMBL/GenBank/DDBJ whole genome shotgun (WGS) entry which is preliminary data.</text>
</comment>
<accession>A0A2H0Y1R3</accession>
<evidence type="ECO:0000256" key="4">
    <source>
        <dbReference type="ARBA" id="ARBA00022692"/>
    </source>
</evidence>
<feature type="transmembrane region" description="Helical" evidence="7">
    <location>
        <begin position="65"/>
        <end position="84"/>
    </location>
</feature>
<dbReference type="Proteomes" id="UP000231343">
    <property type="component" value="Unassembled WGS sequence"/>
</dbReference>
<dbReference type="PRINTS" id="PR01837">
    <property type="entry name" value="MGTCSAPBPROT"/>
</dbReference>
<feature type="transmembrane region" description="Helical" evidence="7">
    <location>
        <begin position="96"/>
        <end position="124"/>
    </location>
</feature>
<comment type="subcellular location">
    <subcellularLocation>
        <location evidence="1">Cell membrane</location>
        <topology evidence="1">Multi-pass membrane protein</topology>
    </subcellularLocation>
</comment>
<evidence type="ECO:0000256" key="6">
    <source>
        <dbReference type="ARBA" id="ARBA00023136"/>
    </source>
</evidence>
<organism evidence="9 10">
    <name type="scientific">Candidatus Saganbacteria bacterium CG08_land_8_20_14_0_20_45_16</name>
    <dbReference type="NCBI Taxonomy" id="2014293"/>
    <lineage>
        <taxon>Bacteria</taxon>
        <taxon>Bacillati</taxon>
        <taxon>Saganbacteria</taxon>
    </lineage>
</organism>
<evidence type="ECO:0000313" key="9">
    <source>
        <dbReference type="EMBL" id="PIS31657.1"/>
    </source>
</evidence>
<keyword evidence="3" id="KW-1003">Cell membrane</keyword>
<protein>
    <recommendedName>
        <fullName evidence="8">MgtC/SapB/SrpB/YhiD N-terminal domain-containing protein</fullName>
    </recommendedName>
</protein>
<evidence type="ECO:0000259" key="8">
    <source>
        <dbReference type="Pfam" id="PF02308"/>
    </source>
</evidence>
<evidence type="ECO:0000256" key="2">
    <source>
        <dbReference type="ARBA" id="ARBA00009298"/>
    </source>
</evidence>
<evidence type="ECO:0000256" key="1">
    <source>
        <dbReference type="ARBA" id="ARBA00004651"/>
    </source>
</evidence>
<dbReference type="Pfam" id="PF02308">
    <property type="entry name" value="MgtC"/>
    <property type="match status" value="1"/>
</dbReference>
<dbReference type="GO" id="GO:0005886">
    <property type="term" value="C:plasma membrane"/>
    <property type="evidence" value="ECO:0007669"/>
    <property type="project" value="UniProtKB-SubCell"/>
</dbReference>
<sequence length="143" mass="14943">MSDLTVVINLVVAFLLGGAIGWVREMEGRTAGLMTHILVSVGSALFMITSVHMLNISPSADPGRIAAGVVMGVGFIGAGCILQGRQSIRGITSATSIWIAAAVGMACGISFYVGATTTTIITIITLRSLRQAKKFIKTDKETE</sequence>
<evidence type="ECO:0000256" key="3">
    <source>
        <dbReference type="ARBA" id="ARBA00022475"/>
    </source>
</evidence>
<evidence type="ECO:0000256" key="7">
    <source>
        <dbReference type="SAM" id="Phobius"/>
    </source>
</evidence>
<feature type="domain" description="MgtC/SapB/SrpB/YhiD N-terminal" evidence="8">
    <location>
        <begin position="10"/>
        <end position="134"/>
    </location>
</feature>
<dbReference type="InterPro" id="IPR003416">
    <property type="entry name" value="MgtC/SapB/SrpB/YhiD_fam"/>
</dbReference>
<keyword evidence="4 7" id="KW-0812">Transmembrane</keyword>
<comment type="similarity">
    <text evidence="2">Belongs to the MgtC/SapB family.</text>
</comment>
<feature type="transmembrane region" description="Helical" evidence="7">
    <location>
        <begin position="6"/>
        <end position="23"/>
    </location>
</feature>
<proteinExistence type="inferred from homology"/>
<dbReference type="PANTHER" id="PTHR33778:SF1">
    <property type="entry name" value="MAGNESIUM TRANSPORTER YHID-RELATED"/>
    <property type="match status" value="1"/>
</dbReference>
<evidence type="ECO:0000313" key="10">
    <source>
        <dbReference type="Proteomes" id="UP000231343"/>
    </source>
</evidence>
<dbReference type="InterPro" id="IPR049177">
    <property type="entry name" value="MgtC_SapB_SrpB_YhiD_N"/>
</dbReference>
<name>A0A2H0Y1R3_UNCSA</name>
<keyword evidence="5 7" id="KW-1133">Transmembrane helix</keyword>
<dbReference type="PANTHER" id="PTHR33778">
    <property type="entry name" value="PROTEIN MGTC"/>
    <property type="match status" value="1"/>
</dbReference>